<dbReference type="InterPro" id="IPR015500">
    <property type="entry name" value="Peptidase_S8_subtilisin-rel"/>
</dbReference>
<dbReference type="InterPro" id="IPR023828">
    <property type="entry name" value="Peptidase_S8_Ser-AS"/>
</dbReference>
<dbReference type="InterPro" id="IPR050131">
    <property type="entry name" value="Peptidase_S8_subtilisin-like"/>
</dbReference>
<feature type="chain" id="PRO_5046557514" evidence="7">
    <location>
        <begin position="34"/>
        <end position="502"/>
    </location>
</feature>
<accession>A0ABW1T4I1</accession>
<dbReference type="InterPro" id="IPR023827">
    <property type="entry name" value="Peptidase_S8_Asp-AS"/>
</dbReference>
<name>A0ABW1T4I1_9ACTN</name>
<dbReference type="InterPro" id="IPR010259">
    <property type="entry name" value="S8pro/Inhibitor_I9"/>
</dbReference>
<evidence type="ECO:0000256" key="4">
    <source>
        <dbReference type="ARBA" id="ARBA00022825"/>
    </source>
</evidence>
<reference evidence="11" key="1">
    <citation type="journal article" date="2019" name="Int. J. Syst. Evol. Microbiol.">
        <title>The Global Catalogue of Microorganisms (GCM) 10K type strain sequencing project: providing services to taxonomists for standard genome sequencing and annotation.</title>
        <authorList>
            <consortium name="The Broad Institute Genomics Platform"/>
            <consortium name="The Broad Institute Genome Sequencing Center for Infectious Disease"/>
            <person name="Wu L."/>
            <person name="Ma J."/>
        </authorList>
    </citation>
    <scope>NUCLEOTIDE SEQUENCE [LARGE SCALE GENOMIC DNA]</scope>
    <source>
        <strain evidence="11">CGMCC 4.7317</strain>
    </source>
</reference>
<dbReference type="PRINTS" id="PR00723">
    <property type="entry name" value="SUBTILISIN"/>
</dbReference>
<dbReference type="PROSITE" id="PS51892">
    <property type="entry name" value="SUBTILASE"/>
    <property type="match status" value="1"/>
</dbReference>
<evidence type="ECO:0000259" key="8">
    <source>
        <dbReference type="Pfam" id="PF00082"/>
    </source>
</evidence>
<dbReference type="CDD" id="cd04077">
    <property type="entry name" value="Peptidases_S8_PCSK9_ProteinaseK_like"/>
    <property type="match status" value="1"/>
</dbReference>
<evidence type="ECO:0000256" key="5">
    <source>
        <dbReference type="PROSITE-ProRule" id="PRU01240"/>
    </source>
</evidence>
<evidence type="ECO:0000256" key="7">
    <source>
        <dbReference type="SAM" id="SignalP"/>
    </source>
</evidence>
<keyword evidence="2 5" id="KW-0645">Protease</keyword>
<organism evidence="10 11">
    <name type="scientific">Longivirga aurantiaca</name>
    <dbReference type="NCBI Taxonomy" id="1837743"/>
    <lineage>
        <taxon>Bacteria</taxon>
        <taxon>Bacillati</taxon>
        <taxon>Actinomycetota</taxon>
        <taxon>Actinomycetes</taxon>
        <taxon>Sporichthyales</taxon>
        <taxon>Sporichthyaceae</taxon>
        <taxon>Longivirga</taxon>
    </lineage>
</organism>
<comment type="caution">
    <text evidence="10">The sequence shown here is derived from an EMBL/GenBank/DDBJ whole genome shotgun (WGS) entry which is preliminary data.</text>
</comment>
<gene>
    <name evidence="10" type="ORF">ACFQGU_17435</name>
</gene>
<dbReference type="Gene3D" id="3.30.70.80">
    <property type="entry name" value="Peptidase S8 propeptide/proteinase inhibitor I9"/>
    <property type="match status" value="1"/>
</dbReference>
<feature type="active site" description="Charge relay system" evidence="5">
    <location>
        <position position="343"/>
    </location>
</feature>
<dbReference type="InterPro" id="IPR034193">
    <property type="entry name" value="PCSK9_ProteinaseK-like"/>
</dbReference>
<proteinExistence type="inferred from homology"/>
<evidence type="ECO:0000256" key="6">
    <source>
        <dbReference type="RuleBase" id="RU003355"/>
    </source>
</evidence>
<evidence type="ECO:0000256" key="1">
    <source>
        <dbReference type="ARBA" id="ARBA00011073"/>
    </source>
</evidence>
<dbReference type="EMBL" id="JBHSTI010000058">
    <property type="protein sequence ID" value="MFC6239658.1"/>
    <property type="molecule type" value="Genomic_DNA"/>
</dbReference>
<dbReference type="InterPro" id="IPR000209">
    <property type="entry name" value="Peptidase_S8/S53_dom"/>
</dbReference>
<dbReference type="Gene3D" id="3.40.50.200">
    <property type="entry name" value="Peptidase S8/S53 domain"/>
    <property type="match status" value="1"/>
</dbReference>
<dbReference type="PROSITE" id="PS00136">
    <property type="entry name" value="SUBTILASE_ASP"/>
    <property type="match status" value="1"/>
</dbReference>
<dbReference type="SUPFAM" id="SSF52743">
    <property type="entry name" value="Subtilisin-like"/>
    <property type="match status" value="1"/>
</dbReference>
<evidence type="ECO:0000256" key="3">
    <source>
        <dbReference type="ARBA" id="ARBA00022801"/>
    </source>
</evidence>
<keyword evidence="4 5" id="KW-0720">Serine protease</keyword>
<dbReference type="Pfam" id="PF00082">
    <property type="entry name" value="Peptidase_S8"/>
    <property type="match status" value="1"/>
</dbReference>
<dbReference type="InterPro" id="IPR037045">
    <property type="entry name" value="S8pro/Inhibitor_I9_sf"/>
</dbReference>
<keyword evidence="3 5" id="KW-0378">Hydrolase</keyword>
<dbReference type="InterPro" id="IPR036852">
    <property type="entry name" value="Peptidase_S8/S53_dom_sf"/>
</dbReference>
<evidence type="ECO:0000313" key="10">
    <source>
        <dbReference type="EMBL" id="MFC6239658.1"/>
    </source>
</evidence>
<dbReference type="InterPro" id="IPR022398">
    <property type="entry name" value="Peptidase_S8_His-AS"/>
</dbReference>
<sequence length="502" mass="49598">MSMLGRGTTALTATVGLALGALAATGLAAPAQAATPTSTWIVVLNGVAGYQVPDVAAEQARRVGGQVGFVYQHALRGFSITASAAAAAALARSPQVAYVARDGRKHVDTTQTNPPSWGLDRIDQRALPLDSAYRYDATGAGVTVFVLDTGIRFTHTTFGGRASTGYDAITAGGSAADCQGHGTHVAGTVGGSSFGVAKAVTLKAVRVLDCTGNGTDAQVIAGIDWVTSQKTASPGVPMVANMSLGGDPSQPLDDAVRASIAAGVTYTLAAGNDNTDGCATFSPARVAEGVTVGATTRSDARANYSNYGACLDLFAPGGDGLFAGIVSASYTSDTGSTSKSGTSMAAPHVAGAAALLLQQSPNLTPAQVRDALVGQATTGVVGSPGTGSPNRLLFTAPAPAPMITTAASISGSKKLAKRSWTATATTTVTDTATGGPVSGATVTVTRSGGATGTATCTTGSTGSCSVSVSLSLNVTSVTYTVTGVVKAGTSWDGGTATTTVTK</sequence>
<feature type="signal peptide" evidence="7">
    <location>
        <begin position="1"/>
        <end position="33"/>
    </location>
</feature>
<dbReference type="PROSITE" id="PS00137">
    <property type="entry name" value="SUBTILASE_HIS"/>
    <property type="match status" value="1"/>
</dbReference>
<dbReference type="PANTHER" id="PTHR43806:SF11">
    <property type="entry name" value="CEREVISIN-RELATED"/>
    <property type="match status" value="1"/>
</dbReference>
<evidence type="ECO:0000256" key="2">
    <source>
        <dbReference type="ARBA" id="ARBA00022670"/>
    </source>
</evidence>
<keyword evidence="7" id="KW-0732">Signal</keyword>
<protein>
    <submittedName>
        <fullName evidence="10">S8 family peptidase</fullName>
    </submittedName>
</protein>
<dbReference type="PROSITE" id="PS00138">
    <property type="entry name" value="SUBTILASE_SER"/>
    <property type="match status" value="1"/>
</dbReference>
<feature type="domain" description="Inhibitor I9" evidence="9">
    <location>
        <begin position="67"/>
        <end position="103"/>
    </location>
</feature>
<dbReference type="SUPFAM" id="SSF54897">
    <property type="entry name" value="Protease propeptides/inhibitors"/>
    <property type="match status" value="1"/>
</dbReference>
<dbReference type="RefSeq" id="WP_386768972.1">
    <property type="nucleotide sequence ID" value="NZ_JBHSTI010000058.1"/>
</dbReference>
<dbReference type="Pfam" id="PF05922">
    <property type="entry name" value="Inhibitor_I9"/>
    <property type="match status" value="1"/>
</dbReference>
<dbReference type="PANTHER" id="PTHR43806">
    <property type="entry name" value="PEPTIDASE S8"/>
    <property type="match status" value="1"/>
</dbReference>
<evidence type="ECO:0000313" key="11">
    <source>
        <dbReference type="Proteomes" id="UP001596138"/>
    </source>
</evidence>
<keyword evidence="11" id="KW-1185">Reference proteome</keyword>
<feature type="active site" description="Charge relay system" evidence="5">
    <location>
        <position position="148"/>
    </location>
</feature>
<comment type="similarity">
    <text evidence="1 5 6">Belongs to the peptidase S8 family.</text>
</comment>
<feature type="domain" description="Peptidase S8/S53" evidence="8">
    <location>
        <begin position="139"/>
        <end position="379"/>
    </location>
</feature>
<feature type="active site" description="Charge relay system" evidence="5">
    <location>
        <position position="181"/>
    </location>
</feature>
<dbReference type="Proteomes" id="UP001596138">
    <property type="component" value="Unassembled WGS sequence"/>
</dbReference>
<evidence type="ECO:0000259" key="9">
    <source>
        <dbReference type="Pfam" id="PF05922"/>
    </source>
</evidence>